<evidence type="ECO:0000256" key="2">
    <source>
        <dbReference type="ARBA" id="ARBA00022801"/>
    </source>
</evidence>
<evidence type="ECO:0000256" key="1">
    <source>
        <dbReference type="ARBA" id="ARBA00022723"/>
    </source>
</evidence>
<gene>
    <name evidence="4" type="ORF">ABID08_004556</name>
</gene>
<keyword evidence="1" id="KW-0479">Metal-binding</keyword>
<dbReference type="PANTHER" id="PTHR45953">
    <property type="entry name" value="IDURONATE 2-SULFATASE"/>
    <property type="match status" value="1"/>
</dbReference>
<proteinExistence type="predicted"/>
<keyword evidence="5" id="KW-1185">Reference proteome</keyword>
<comment type="caution">
    <text evidence="4">The sequence shown here is derived from an EMBL/GenBank/DDBJ whole genome shotgun (WGS) entry which is preliminary data.</text>
</comment>
<evidence type="ECO:0000313" key="4">
    <source>
        <dbReference type="EMBL" id="MET3757175.1"/>
    </source>
</evidence>
<evidence type="ECO:0000313" key="5">
    <source>
        <dbReference type="Proteomes" id="UP001549077"/>
    </source>
</evidence>
<dbReference type="SUPFAM" id="SSF53649">
    <property type="entry name" value="Alkaline phosphatase-like"/>
    <property type="match status" value="1"/>
</dbReference>
<accession>A0ABV2ML42</accession>
<name>A0ABV2ML42_9HYPH</name>
<dbReference type="CDD" id="cd16148">
    <property type="entry name" value="sulfatase_like"/>
    <property type="match status" value="1"/>
</dbReference>
<reference evidence="4 5" key="1">
    <citation type="submission" date="2024-06" db="EMBL/GenBank/DDBJ databases">
        <title>Genomic Encyclopedia of Type Strains, Phase IV (KMG-IV): sequencing the most valuable type-strain genomes for metagenomic binning, comparative biology and taxonomic classification.</title>
        <authorList>
            <person name="Goeker M."/>
        </authorList>
    </citation>
    <scope>NUCLEOTIDE SEQUENCE [LARGE SCALE GENOMIC DNA]</scope>
    <source>
        <strain evidence="4 5">DSM 29288</strain>
    </source>
</reference>
<dbReference type="InterPro" id="IPR017850">
    <property type="entry name" value="Alkaline_phosphatase_core_sf"/>
</dbReference>
<dbReference type="EMBL" id="JBEPMY010000015">
    <property type="protein sequence ID" value="MET3757175.1"/>
    <property type="molecule type" value="Genomic_DNA"/>
</dbReference>
<protein>
    <submittedName>
        <fullName evidence="4">Arylsulfatase A-like enzyme</fullName>
    </submittedName>
</protein>
<dbReference type="Gene3D" id="3.40.720.10">
    <property type="entry name" value="Alkaline Phosphatase, subunit A"/>
    <property type="match status" value="1"/>
</dbReference>
<keyword evidence="2" id="KW-0378">Hydrolase</keyword>
<evidence type="ECO:0000259" key="3">
    <source>
        <dbReference type="Pfam" id="PF00884"/>
    </source>
</evidence>
<sequence>MAVLRQMELFVRTVFVLFDSLNRLALECYGGQGIPTPNFNRFAERAITFDRHYVGGLPCMPARRDLHTGRLTFMHRSWGPLEPFDNSFPKILSEHGTYSHMISDHQHYFQEGGFGYINTFDSWEFIRGQEDDTWVAMVQPPLERFREMFDDRHYPLSKIPETAKTVTRGNTPWKAWKHLSNIKNRERYKEEEEFPCVKCFTAGLEFLDGNKDADSWFLMIETFDPHEPFHAPERFKKLFETGYTGKILDWPVYEKVTNSADEIAEIRANYAALVAMCDDQFGRLLDAFDKDGLWENTALVVTTDHGFLLSEHDWWGKNRTPYYEEISHIPLMIYHPDYAAKGGERRSALTQQTDLMPTFLDFASAGRPSEVTGCSLRKVLETDEPVRDDLILGMFGGPICATDGRYTYYLFPDSLTGEGFNEYTVMPTHLRSYFDVREFEGAEMSGPFEFTKSMPVMKIKARDFAERIPWLEQQGGFADVGTVLYDLAADPQQERPVDAPEIVAALRQSITRHLWRHDAPPETFVRYGLTEEKLAMERQLERVVRPLEPCINRE</sequence>
<dbReference type="Proteomes" id="UP001549077">
    <property type="component" value="Unassembled WGS sequence"/>
</dbReference>
<feature type="domain" description="Sulfatase N-terminal" evidence="3">
    <location>
        <begin position="13"/>
        <end position="363"/>
    </location>
</feature>
<dbReference type="Pfam" id="PF00884">
    <property type="entry name" value="Sulfatase"/>
    <property type="match status" value="1"/>
</dbReference>
<dbReference type="InterPro" id="IPR000917">
    <property type="entry name" value="Sulfatase_N"/>
</dbReference>
<organism evidence="4 5">
    <name type="scientific">Rhizobium binae</name>
    <dbReference type="NCBI Taxonomy" id="1138190"/>
    <lineage>
        <taxon>Bacteria</taxon>
        <taxon>Pseudomonadati</taxon>
        <taxon>Pseudomonadota</taxon>
        <taxon>Alphaproteobacteria</taxon>
        <taxon>Hyphomicrobiales</taxon>
        <taxon>Rhizobiaceae</taxon>
        <taxon>Rhizobium/Agrobacterium group</taxon>
        <taxon>Rhizobium</taxon>
    </lineage>
</organism>
<dbReference type="PANTHER" id="PTHR45953:SF1">
    <property type="entry name" value="IDURONATE 2-SULFATASE"/>
    <property type="match status" value="1"/>
</dbReference>